<keyword evidence="3" id="KW-1185">Reference proteome</keyword>
<name>A0ABU6V7R8_9FABA</name>
<sequence length="471" mass="53900">MPKRMSKLKHLNLLGDYIVGEHEENGIRELGPIDVHGSFCISNLENVNNSSEALEAMMGNKKHINFLELQWSSSRDTVDVQNERDILEALRPHSNLKELFIEGYRNLEIFELDGLERIGEEFYKSGESCHEGTPFRSLERLAFSGMKGWREWHIPDKLDVFPKLKTLIMRVCPVLSGDLPAHLPALENLQICSCKELAYSQLRAPKLHRISINSFGRAAPHEVIIEETQQVQSVLEWLLHIQPPCIQHLRIESCWSAISISRDYLPASLQYLTIWDCSKLTFPETLEHKLLTEINVYNCDSVTSFPLGGLPNLKKLTISNCPEIDCFGEECLPPSLTTLEISKCQKIERWITSNGFHSDGLTLLRLQRWNEVNSFPTEGCLPASLQSLQLYHFPNLETLDCKGLQHLTSLKNLRILLCPRLENITEERLPASISKLYIYGECPLMSKLQEMNDPRIQIGTDDDPYLEDEYS</sequence>
<feature type="domain" description="R13L1/DRL21-like LRR repeat region" evidence="1">
    <location>
        <begin position="28"/>
        <end position="106"/>
    </location>
</feature>
<dbReference type="PANTHER" id="PTHR47186">
    <property type="entry name" value="LEUCINE-RICH REPEAT-CONTAINING PROTEIN 57"/>
    <property type="match status" value="1"/>
</dbReference>
<protein>
    <recommendedName>
        <fullName evidence="1">R13L1/DRL21-like LRR repeat region domain-containing protein</fullName>
    </recommendedName>
</protein>
<gene>
    <name evidence="2" type="ORF">PIB30_011892</name>
</gene>
<comment type="caution">
    <text evidence="2">The sequence shown here is derived from an EMBL/GenBank/DDBJ whole genome shotgun (WGS) entry which is preliminary data.</text>
</comment>
<dbReference type="Proteomes" id="UP001341840">
    <property type="component" value="Unassembled WGS sequence"/>
</dbReference>
<organism evidence="2 3">
    <name type="scientific">Stylosanthes scabra</name>
    <dbReference type="NCBI Taxonomy" id="79078"/>
    <lineage>
        <taxon>Eukaryota</taxon>
        <taxon>Viridiplantae</taxon>
        <taxon>Streptophyta</taxon>
        <taxon>Embryophyta</taxon>
        <taxon>Tracheophyta</taxon>
        <taxon>Spermatophyta</taxon>
        <taxon>Magnoliopsida</taxon>
        <taxon>eudicotyledons</taxon>
        <taxon>Gunneridae</taxon>
        <taxon>Pentapetalae</taxon>
        <taxon>rosids</taxon>
        <taxon>fabids</taxon>
        <taxon>Fabales</taxon>
        <taxon>Fabaceae</taxon>
        <taxon>Papilionoideae</taxon>
        <taxon>50 kb inversion clade</taxon>
        <taxon>dalbergioids sensu lato</taxon>
        <taxon>Dalbergieae</taxon>
        <taxon>Pterocarpus clade</taxon>
        <taxon>Stylosanthes</taxon>
    </lineage>
</organism>
<accession>A0ABU6V7R8</accession>
<dbReference type="PANTHER" id="PTHR47186:SF3">
    <property type="entry name" value="OS09G0267800 PROTEIN"/>
    <property type="match status" value="1"/>
</dbReference>
<dbReference type="InterPro" id="IPR032675">
    <property type="entry name" value="LRR_dom_sf"/>
</dbReference>
<reference evidence="2 3" key="1">
    <citation type="journal article" date="2023" name="Plants (Basel)">
        <title>Bridging the Gap: Combining Genomics and Transcriptomics Approaches to Understand Stylosanthes scabra, an Orphan Legume from the Brazilian Caatinga.</title>
        <authorList>
            <person name="Ferreira-Neto J.R.C."/>
            <person name="da Silva M.D."/>
            <person name="Binneck E."/>
            <person name="de Melo N.F."/>
            <person name="da Silva R.H."/>
            <person name="de Melo A.L.T.M."/>
            <person name="Pandolfi V."/>
            <person name="Bustamante F.O."/>
            <person name="Brasileiro-Vidal A.C."/>
            <person name="Benko-Iseppon A.M."/>
        </authorList>
    </citation>
    <scope>NUCLEOTIDE SEQUENCE [LARGE SCALE GENOMIC DNA]</scope>
    <source>
        <tissue evidence="2">Leaves</tissue>
    </source>
</reference>
<dbReference type="Gene3D" id="3.80.10.10">
    <property type="entry name" value="Ribonuclease Inhibitor"/>
    <property type="match status" value="2"/>
</dbReference>
<dbReference type="Pfam" id="PF25019">
    <property type="entry name" value="LRR_R13L1-DRL21"/>
    <property type="match status" value="1"/>
</dbReference>
<dbReference type="InterPro" id="IPR056789">
    <property type="entry name" value="LRR_R13L1-DRL21"/>
</dbReference>
<evidence type="ECO:0000259" key="1">
    <source>
        <dbReference type="Pfam" id="PF25019"/>
    </source>
</evidence>
<dbReference type="SUPFAM" id="SSF52047">
    <property type="entry name" value="RNI-like"/>
    <property type="match status" value="1"/>
</dbReference>
<evidence type="ECO:0000313" key="2">
    <source>
        <dbReference type="EMBL" id="MED6168463.1"/>
    </source>
</evidence>
<evidence type="ECO:0000313" key="3">
    <source>
        <dbReference type="Proteomes" id="UP001341840"/>
    </source>
</evidence>
<dbReference type="EMBL" id="JASCZI010151064">
    <property type="protein sequence ID" value="MED6168463.1"/>
    <property type="molecule type" value="Genomic_DNA"/>
</dbReference>
<proteinExistence type="predicted"/>
<dbReference type="SUPFAM" id="SSF52058">
    <property type="entry name" value="L domain-like"/>
    <property type="match status" value="1"/>
</dbReference>